<dbReference type="Pfam" id="PF00814">
    <property type="entry name" value="TsaD"/>
    <property type="match status" value="1"/>
</dbReference>
<dbReference type="GO" id="GO:0046872">
    <property type="term" value="F:metal ion binding"/>
    <property type="evidence" value="ECO:0007669"/>
    <property type="project" value="UniProtKB-KW"/>
</dbReference>
<evidence type="ECO:0000256" key="1">
    <source>
        <dbReference type="ARBA" id="ARBA00012156"/>
    </source>
</evidence>
<feature type="binding site" evidence="9">
    <location>
        <position position="205"/>
    </location>
    <ligand>
        <name>substrate</name>
    </ligand>
</feature>
<dbReference type="FunFam" id="3.30.420.40:FF:000141">
    <property type="entry name" value="Probable tRNA N6-adenosine threonylcarbamoyltransferase"/>
    <property type="match status" value="1"/>
</dbReference>
<evidence type="ECO:0000256" key="7">
    <source>
        <dbReference type="ARBA" id="ARBA00030439"/>
    </source>
</evidence>
<evidence type="ECO:0000256" key="5">
    <source>
        <dbReference type="ARBA" id="ARBA00022723"/>
    </source>
</evidence>
<dbReference type="EC" id="2.3.1.234" evidence="1"/>
<dbReference type="GO" id="GO:0000408">
    <property type="term" value="C:EKC/KEOPS complex"/>
    <property type="evidence" value="ECO:0007669"/>
    <property type="project" value="InterPro"/>
</dbReference>
<feature type="binding site" evidence="9">
    <location>
        <position position="133"/>
    </location>
    <ligand>
        <name>a divalent metal cation</name>
        <dbReference type="ChEBI" id="CHEBI:60240"/>
    </ligand>
</feature>
<dbReference type="InterPro" id="IPR034680">
    <property type="entry name" value="Kae1_archaea_euk"/>
</dbReference>
<feature type="binding site" evidence="9">
    <location>
        <position position="137"/>
    </location>
    <ligand>
        <name>a divalent metal cation</name>
        <dbReference type="ChEBI" id="CHEBI:60240"/>
    </ligand>
</feature>
<evidence type="ECO:0000256" key="6">
    <source>
        <dbReference type="ARBA" id="ARBA00023315"/>
    </source>
</evidence>
<evidence type="ECO:0000256" key="2">
    <source>
        <dbReference type="ARBA" id="ARBA00022490"/>
    </source>
</evidence>
<dbReference type="SUPFAM" id="SSF53067">
    <property type="entry name" value="Actin-like ATPase domain"/>
    <property type="match status" value="1"/>
</dbReference>
<evidence type="ECO:0000256" key="9">
    <source>
        <dbReference type="HAMAP-Rule" id="MF_03180"/>
    </source>
</evidence>
<keyword evidence="9" id="KW-0539">Nucleus</keyword>
<accession>A0A0F7SW40</accession>
<dbReference type="GO" id="GO:0005737">
    <property type="term" value="C:cytoplasm"/>
    <property type="evidence" value="ECO:0007669"/>
    <property type="project" value="UniProtKB-SubCell"/>
</dbReference>
<organism evidence="11">
    <name type="scientific">Phaffia rhodozyma</name>
    <name type="common">Yeast</name>
    <name type="synonym">Xanthophyllomyces dendrorhous</name>
    <dbReference type="NCBI Taxonomy" id="264483"/>
    <lineage>
        <taxon>Eukaryota</taxon>
        <taxon>Fungi</taxon>
        <taxon>Dikarya</taxon>
        <taxon>Basidiomycota</taxon>
        <taxon>Agaricomycotina</taxon>
        <taxon>Tremellomycetes</taxon>
        <taxon>Cystofilobasidiales</taxon>
        <taxon>Mrakiaceae</taxon>
        <taxon>Phaffia</taxon>
    </lineage>
</organism>
<keyword evidence="3 9" id="KW-0808">Transferase</keyword>
<dbReference type="InterPro" id="IPR000905">
    <property type="entry name" value="Gcp-like_dom"/>
</dbReference>
<dbReference type="EMBL" id="LN483157">
    <property type="protein sequence ID" value="CED84253.1"/>
    <property type="molecule type" value="Genomic_DNA"/>
</dbReference>
<feature type="binding site" evidence="9">
    <location>
        <position position="186"/>
    </location>
    <ligand>
        <name>substrate</name>
    </ligand>
</feature>
<protein>
    <recommendedName>
        <fullName evidence="1">N(6)-L-threonylcarbamoyladenine synthase</fullName>
        <ecNumber evidence="1">2.3.1.234</ecNumber>
    </recommendedName>
    <alternativeName>
        <fullName evidence="7">N6-L-threonylcarbamoyladenine synthase</fullName>
    </alternativeName>
</protein>
<feature type="binding site" evidence="9">
    <location>
        <position position="201"/>
    </location>
    <ligand>
        <name>substrate</name>
    </ligand>
</feature>
<comment type="subcellular location">
    <subcellularLocation>
        <location evidence="9">Cytoplasm</location>
    </subcellularLocation>
    <subcellularLocation>
        <location evidence="9">Nucleus</location>
    </subcellularLocation>
</comment>
<evidence type="ECO:0000259" key="10">
    <source>
        <dbReference type="Pfam" id="PF00814"/>
    </source>
</evidence>
<proteinExistence type="inferred from homology"/>
<comment type="cofactor">
    <cofactor evidence="9">
        <name>a divalent metal cation</name>
        <dbReference type="ChEBI" id="CHEBI:60240"/>
    </cofactor>
    <text evidence="9">Binds 1 divalent metal cation per subunit.</text>
</comment>
<dbReference type="Gene3D" id="3.30.420.40">
    <property type="match status" value="2"/>
</dbReference>
<dbReference type="CDD" id="cd24132">
    <property type="entry name" value="ASKHA_NBD_OSGEP_like_euk"/>
    <property type="match status" value="1"/>
</dbReference>
<dbReference type="InterPro" id="IPR017860">
    <property type="entry name" value="Peptidase_M22_CS"/>
</dbReference>
<feature type="domain" description="Gcp-like" evidence="10">
    <location>
        <begin position="48"/>
        <end position="361"/>
    </location>
</feature>
<evidence type="ECO:0000256" key="4">
    <source>
        <dbReference type="ARBA" id="ARBA00022694"/>
    </source>
</evidence>
<feature type="binding site" evidence="9">
    <location>
        <position position="154"/>
    </location>
    <ligand>
        <name>a divalent metal cation</name>
        <dbReference type="ChEBI" id="CHEBI:60240"/>
    </ligand>
</feature>
<keyword evidence="6 9" id="KW-0012">Acyltransferase</keyword>
<dbReference type="PRINTS" id="PR00789">
    <property type="entry name" value="OSIALOPTASE"/>
</dbReference>
<dbReference type="GO" id="GO:0005634">
    <property type="term" value="C:nucleus"/>
    <property type="evidence" value="ECO:0007669"/>
    <property type="project" value="UniProtKB-SubCell"/>
</dbReference>
<dbReference type="PANTHER" id="PTHR11735:SF14">
    <property type="entry name" value="TRNA N6-ADENOSINE THREONYLCARBAMOYLTRANSFERASE"/>
    <property type="match status" value="1"/>
</dbReference>
<evidence type="ECO:0000313" key="11">
    <source>
        <dbReference type="EMBL" id="CED84253.1"/>
    </source>
</evidence>
<evidence type="ECO:0000256" key="3">
    <source>
        <dbReference type="ARBA" id="ARBA00022679"/>
    </source>
</evidence>
<dbReference type="InterPro" id="IPR017861">
    <property type="entry name" value="KAE1/TsaD"/>
</dbReference>
<evidence type="ECO:0000256" key="8">
    <source>
        <dbReference type="ARBA" id="ARBA00048117"/>
    </source>
</evidence>
<dbReference type="HAMAP" id="MF_01446">
    <property type="entry name" value="Kae1"/>
    <property type="match status" value="1"/>
</dbReference>
<dbReference type="PROSITE" id="PS01016">
    <property type="entry name" value="GLYCOPROTEASE"/>
    <property type="match status" value="1"/>
</dbReference>
<comment type="catalytic activity">
    <reaction evidence="8 9">
        <text>L-threonylcarbamoyladenylate + adenosine(37) in tRNA = N(6)-L-threonylcarbamoyladenosine(37) in tRNA + AMP + H(+)</text>
        <dbReference type="Rhea" id="RHEA:37059"/>
        <dbReference type="Rhea" id="RHEA-COMP:10162"/>
        <dbReference type="Rhea" id="RHEA-COMP:10163"/>
        <dbReference type="ChEBI" id="CHEBI:15378"/>
        <dbReference type="ChEBI" id="CHEBI:73682"/>
        <dbReference type="ChEBI" id="CHEBI:74411"/>
        <dbReference type="ChEBI" id="CHEBI:74418"/>
        <dbReference type="ChEBI" id="CHEBI:456215"/>
        <dbReference type="EC" id="2.3.1.234"/>
    </reaction>
</comment>
<keyword evidence="5 9" id="KW-0479">Metal-binding</keyword>
<sequence length="396" mass="42812">MVATTKKRSRKNPLPPLTKPLICLGLEGSANKLGAGLILHHPSGQTTVLSNVRHTYITPPGEGFLPTDTAKHHRQWAVSVVRDAMVGAGVGWKDVDVIAYTKGPGMGGPLQVFSLVARTLSLMHNIPLIGVNHCVAHIEIARFITSSPNPIVLYVSGGNTQVIAYSQQRYRIFGETLDIAVGNCLDRFARTVGLSNDPNPGFNIEKEAKKGNRLVPLPYSTKGMDLTLSGILTAVEAYTLLPNFVPLTSDSSFTPTTKPNMSTLKALNQAPSYTGQSIDEGEITVGDLCFSLQECVFGMLVEITERALAHVGGKGGEVLIVGGVGCNKRLQEMMGIMASERGGKLYATDERFCIDNGIMIAQAGLLQYRMGQTTPLEQTTTTQRFRTDEVLVSWRN</sequence>
<feature type="binding site" evidence="9">
    <location>
        <position position="327"/>
    </location>
    <ligand>
        <name>substrate</name>
    </ligand>
</feature>
<dbReference type="GO" id="GO:0061711">
    <property type="term" value="F:tRNA N(6)-L-threonylcarbamoyladenine synthase activity"/>
    <property type="evidence" value="ECO:0007669"/>
    <property type="project" value="UniProtKB-EC"/>
</dbReference>
<dbReference type="PANTHER" id="PTHR11735">
    <property type="entry name" value="TRNA N6-ADENOSINE THREONYLCARBAMOYLTRANSFERASE"/>
    <property type="match status" value="1"/>
</dbReference>
<feature type="binding site" evidence="9">
    <location>
        <begin position="154"/>
        <end position="158"/>
    </location>
    <ligand>
        <name>substrate</name>
    </ligand>
</feature>
<feature type="binding site" evidence="9">
    <location>
        <position position="355"/>
    </location>
    <ligand>
        <name>a divalent metal cation</name>
        <dbReference type="ChEBI" id="CHEBI:60240"/>
    </ligand>
</feature>
<reference evidence="11" key="1">
    <citation type="submission" date="2014-08" db="EMBL/GenBank/DDBJ databases">
        <authorList>
            <person name="Sharma Rahul"/>
            <person name="Thines Marco"/>
        </authorList>
    </citation>
    <scope>NUCLEOTIDE SEQUENCE</scope>
</reference>
<comment type="similarity">
    <text evidence="9">Belongs to the KAE1 / TsaD family.</text>
</comment>
<dbReference type="GO" id="GO:0002949">
    <property type="term" value="P:tRNA threonylcarbamoyladenosine modification"/>
    <property type="evidence" value="ECO:0007669"/>
    <property type="project" value="UniProtKB-UniRule"/>
</dbReference>
<dbReference type="InterPro" id="IPR043129">
    <property type="entry name" value="ATPase_NBD"/>
</dbReference>
<dbReference type="AlphaFoldDB" id="A0A0F7SW40"/>
<keyword evidence="4 9" id="KW-0819">tRNA processing</keyword>
<keyword evidence="2 9" id="KW-0963">Cytoplasm</keyword>
<name>A0A0F7SW40_PHARH</name>